<evidence type="ECO:0000256" key="1">
    <source>
        <dbReference type="SAM" id="MobiDB-lite"/>
    </source>
</evidence>
<proteinExistence type="predicted"/>
<feature type="compositionally biased region" description="Polar residues" evidence="1">
    <location>
        <begin position="360"/>
        <end position="372"/>
    </location>
</feature>
<protein>
    <submittedName>
        <fullName evidence="2">Uncharacterized protein</fullName>
    </submittedName>
</protein>
<dbReference type="Proteomes" id="UP001153709">
    <property type="component" value="Chromosome 7"/>
</dbReference>
<dbReference type="OrthoDB" id="6781102at2759"/>
<dbReference type="AlphaFoldDB" id="A0A9N9T3Q6"/>
<accession>A0A9N9T3Q6</accession>
<reference evidence="2" key="1">
    <citation type="submission" date="2022-01" db="EMBL/GenBank/DDBJ databases">
        <authorList>
            <person name="King R."/>
        </authorList>
    </citation>
    <scope>NUCLEOTIDE SEQUENCE</scope>
</reference>
<keyword evidence="3" id="KW-1185">Reference proteome</keyword>
<feature type="region of interest" description="Disordered" evidence="1">
    <location>
        <begin position="352"/>
        <end position="372"/>
    </location>
</feature>
<evidence type="ECO:0000313" key="3">
    <source>
        <dbReference type="Proteomes" id="UP001153709"/>
    </source>
</evidence>
<feature type="region of interest" description="Disordered" evidence="1">
    <location>
        <begin position="146"/>
        <end position="168"/>
    </location>
</feature>
<evidence type="ECO:0000313" key="2">
    <source>
        <dbReference type="EMBL" id="CAG9837985.1"/>
    </source>
</evidence>
<sequence>MAGLNFLIERNVLNALEDAEMLANVENGLYQAFLNPLEALSDKQFVKLYRLTKSLTEELIELLEPHLVPPSRASALSIPRKDTTLDRSIVKFGKSLIDGSSSNIMENRRKMVPYRDLNKRDRKKPLTQEELLSLLDESDIDEFDDSIANENYTPDLSDLSDLESDRTMSSASQRSRLLLDLAVGRRSIDSNIPSTSKISILSDASISDVSISKSYDATSKKHTFYGTENCQSGELDLTPIKPSPSKYTSFGETTNEVHYGDQIDVPTCEESEVLEFTSKPSQSTCCNSNHILETGCNSHVLPQIPTGEFILDAETGIRNFVDVREIVDSNNCYLDEVSGLFLPNEPSEVPENFDIDDSSGSETFDTENVSKTRNKNKIQQVLGQKYNSRTRKCIADDNSKSKFYYDLHTGRSIKNKQCLHSATA</sequence>
<name>A0A9N9T3Q6_DIABA</name>
<gene>
    <name evidence="2" type="ORF">DIABBA_LOCUS10924</name>
</gene>
<organism evidence="2 3">
    <name type="scientific">Diabrotica balteata</name>
    <name type="common">Banded cucumber beetle</name>
    <dbReference type="NCBI Taxonomy" id="107213"/>
    <lineage>
        <taxon>Eukaryota</taxon>
        <taxon>Metazoa</taxon>
        <taxon>Ecdysozoa</taxon>
        <taxon>Arthropoda</taxon>
        <taxon>Hexapoda</taxon>
        <taxon>Insecta</taxon>
        <taxon>Pterygota</taxon>
        <taxon>Neoptera</taxon>
        <taxon>Endopterygota</taxon>
        <taxon>Coleoptera</taxon>
        <taxon>Polyphaga</taxon>
        <taxon>Cucujiformia</taxon>
        <taxon>Chrysomeloidea</taxon>
        <taxon>Chrysomelidae</taxon>
        <taxon>Galerucinae</taxon>
        <taxon>Diabroticina</taxon>
        <taxon>Diabroticites</taxon>
        <taxon>Diabrotica</taxon>
    </lineage>
</organism>
<dbReference type="EMBL" id="OU898282">
    <property type="protein sequence ID" value="CAG9837985.1"/>
    <property type="molecule type" value="Genomic_DNA"/>
</dbReference>